<dbReference type="PANTHER" id="PTHR33393:SF11">
    <property type="entry name" value="POLYGLUTAMINE SYNTHESIS ACCESSORY PROTEIN RV0574C-RELATED"/>
    <property type="match status" value="1"/>
</dbReference>
<reference evidence="3 4" key="1">
    <citation type="journal article" date="2014" name="ISME J.">
        <title>Ecophysiology of Thioploca ingrica as revealed by the complete genome sequence supplemented with proteomic evidence.</title>
        <authorList>
            <person name="Kojima H."/>
            <person name="Ogura Y."/>
            <person name="Yamamoto N."/>
            <person name="Togashi T."/>
            <person name="Mori H."/>
            <person name="Watanabe T."/>
            <person name="Nemoto F."/>
            <person name="Kurokawa K."/>
            <person name="Hayashi T."/>
            <person name="Fukui M."/>
        </authorList>
    </citation>
    <scope>NUCLEOTIDE SEQUENCE [LARGE SCALE GENOMIC DNA]</scope>
</reference>
<dbReference type="EMBL" id="AP014633">
    <property type="protein sequence ID" value="BAP55325.1"/>
    <property type="molecule type" value="Genomic_DNA"/>
</dbReference>
<dbReference type="Gene3D" id="3.60.21.10">
    <property type="match status" value="1"/>
</dbReference>
<dbReference type="Pfam" id="PF09587">
    <property type="entry name" value="PGA_cap"/>
    <property type="match status" value="1"/>
</dbReference>
<dbReference type="SMART" id="SM00854">
    <property type="entry name" value="PGA_cap"/>
    <property type="match status" value="1"/>
</dbReference>
<name>A0A090AK26_9GAMM</name>
<evidence type="ECO:0000256" key="1">
    <source>
        <dbReference type="ARBA" id="ARBA00005662"/>
    </source>
</evidence>
<dbReference type="OrthoDB" id="9810718at2"/>
<gene>
    <name evidence="3" type="ORF">THII_1028</name>
</gene>
<dbReference type="Proteomes" id="UP000031623">
    <property type="component" value="Chromosome"/>
</dbReference>
<organism evidence="3 4">
    <name type="scientific">Thioploca ingrica</name>
    <dbReference type="NCBI Taxonomy" id="40754"/>
    <lineage>
        <taxon>Bacteria</taxon>
        <taxon>Pseudomonadati</taxon>
        <taxon>Pseudomonadota</taxon>
        <taxon>Gammaproteobacteria</taxon>
        <taxon>Thiotrichales</taxon>
        <taxon>Thiotrichaceae</taxon>
        <taxon>Thioploca</taxon>
    </lineage>
</organism>
<dbReference type="InterPro" id="IPR029052">
    <property type="entry name" value="Metallo-depent_PP-like"/>
</dbReference>
<dbReference type="HOGENOM" id="CLU_038823_1_1_6"/>
<dbReference type="STRING" id="40754.THII_1028"/>
<dbReference type="CDD" id="cd07381">
    <property type="entry name" value="MPP_CapA"/>
    <property type="match status" value="1"/>
</dbReference>
<feature type="domain" description="Capsule synthesis protein CapA" evidence="2">
    <location>
        <begin position="28"/>
        <end position="269"/>
    </location>
</feature>
<dbReference type="InterPro" id="IPR052169">
    <property type="entry name" value="CW_Biosynth-Accessory"/>
</dbReference>
<dbReference type="AlphaFoldDB" id="A0A090AK26"/>
<dbReference type="PANTHER" id="PTHR33393">
    <property type="entry name" value="POLYGLUTAMINE SYNTHESIS ACCESSORY PROTEIN RV0574C-RELATED"/>
    <property type="match status" value="1"/>
</dbReference>
<evidence type="ECO:0000259" key="2">
    <source>
        <dbReference type="SMART" id="SM00854"/>
    </source>
</evidence>
<evidence type="ECO:0000313" key="3">
    <source>
        <dbReference type="EMBL" id="BAP55325.1"/>
    </source>
</evidence>
<evidence type="ECO:0000313" key="4">
    <source>
        <dbReference type="Proteomes" id="UP000031623"/>
    </source>
</evidence>
<sequence>MKIVDKINAFLLIWLATSNYVQSQETISIIGVGDIMLGTSYPSQEYLPPNEGKDLLIAVNDLLASADVTFGNLEGTLLDQGATIKTNCNNCYAFRMPEYLAQNLVTAGFDILSLANNHVRDFGESGLQNTKQVLNRLGIYAAGLLSIPAVTFEKKGVKYGFAAFAPNVGTVSINDISNAQNIVRQLKQTADIVIVSFHGGAEGTDHQHVTRTTEIYYDEDRGNVYQFAHAVIDAGADIVFGQGPHVTRAVELYKDRFIAYSLGNFCTYGRFSLRDETSLAPIIKVNVNKTGQFVDAQITSIVQIKPGGVTLDPQQRVISLIRQLTQTDFPETNLTIEDNGIIHKRSINH</sequence>
<dbReference type="KEGG" id="tig:THII_1028"/>
<comment type="similarity">
    <text evidence="1">Belongs to the CapA family.</text>
</comment>
<keyword evidence="4" id="KW-1185">Reference proteome</keyword>
<protein>
    <submittedName>
        <fullName evidence="3">Bacterial capsule synthesis protein</fullName>
    </submittedName>
</protein>
<dbReference type="SUPFAM" id="SSF56300">
    <property type="entry name" value="Metallo-dependent phosphatases"/>
    <property type="match status" value="1"/>
</dbReference>
<proteinExistence type="inferred from homology"/>
<dbReference type="InterPro" id="IPR019079">
    <property type="entry name" value="Capsule_synth_CapA"/>
</dbReference>
<accession>A0A090AK26</accession>